<name>A0ACC0PSS8_RHOML</name>
<keyword evidence="2" id="KW-1185">Reference proteome</keyword>
<accession>A0ACC0PSS8</accession>
<dbReference type="Proteomes" id="UP001062846">
    <property type="component" value="Chromosome 2"/>
</dbReference>
<protein>
    <submittedName>
        <fullName evidence="1">Uncharacterized protein</fullName>
    </submittedName>
</protein>
<comment type="caution">
    <text evidence="1">The sequence shown here is derived from an EMBL/GenBank/DDBJ whole genome shotgun (WGS) entry which is preliminary data.</text>
</comment>
<dbReference type="EMBL" id="CM046389">
    <property type="protein sequence ID" value="KAI8568206.1"/>
    <property type="molecule type" value="Genomic_DNA"/>
</dbReference>
<proteinExistence type="predicted"/>
<gene>
    <name evidence="1" type="ORF">RHMOL_Rhmol02G0179800</name>
</gene>
<evidence type="ECO:0000313" key="1">
    <source>
        <dbReference type="EMBL" id="KAI8568206.1"/>
    </source>
</evidence>
<evidence type="ECO:0000313" key="2">
    <source>
        <dbReference type="Proteomes" id="UP001062846"/>
    </source>
</evidence>
<organism evidence="1 2">
    <name type="scientific">Rhododendron molle</name>
    <name type="common">Chinese azalea</name>
    <name type="synonym">Azalea mollis</name>
    <dbReference type="NCBI Taxonomy" id="49168"/>
    <lineage>
        <taxon>Eukaryota</taxon>
        <taxon>Viridiplantae</taxon>
        <taxon>Streptophyta</taxon>
        <taxon>Embryophyta</taxon>
        <taxon>Tracheophyta</taxon>
        <taxon>Spermatophyta</taxon>
        <taxon>Magnoliopsida</taxon>
        <taxon>eudicotyledons</taxon>
        <taxon>Gunneridae</taxon>
        <taxon>Pentapetalae</taxon>
        <taxon>asterids</taxon>
        <taxon>Ericales</taxon>
        <taxon>Ericaceae</taxon>
        <taxon>Ericoideae</taxon>
        <taxon>Rhodoreae</taxon>
        <taxon>Rhododendron</taxon>
    </lineage>
</organism>
<sequence>MGTLVLVPGGLACRWVDTTVFLSFGLLNTCYSSRHTEPRFVPWVACWLKGVRKTWSPAMGLLAWRRVLDRLTVDQVPADIVEEWLHAFQSAETLVRRQRGRIDARVPTVSVTQSTAVSEGGSTRAGDGEARTDDGDEGQRINVPVPERFRPSSSHHASKRGRGQ</sequence>
<reference evidence="1" key="1">
    <citation type="submission" date="2022-02" db="EMBL/GenBank/DDBJ databases">
        <title>Plant Genome Project.</title>
        <authorList>
            <person name="Zhang R.-G."/>
        </authorList>
    </citation>
    <scope>NUCLEOTIDE SEQUENCE</scope>
    <source>
        <strain evidence="1">AT1</strain>
    </source>
</reference>